<dbReference type="SUPFAM" id="SSF51735">
    <property type="entry name" value="NAD(P)-binding Rossmann-fold domains"/>
    <property type="match status" value="1"/>
</dbReference>
<dbReference type="PANTHER" id="PTHR43249">
    <property type="entry name" value="UDP-N-ACETYL-2-AMINO-2-DEOXY-D-GLUCURONATE OXIDASE"/>
    <property type="match status" value="1"/>
</dbReference>
<dbReference type="InterPro" id="IPR052515">
    <property type="entry name" value="Gfo/Idh/MocA_Oxidoreductase"/>
</dbReference>
<proteinExistence type="predicted"/>
<dbReference type="eggNOG" id="COG0673">
    <property type="taxonomic scope" value="Bacteria"/>
</dbReference>
<feature type="domain" description="Gfo/Idh/MocA-like oxidoreductase N-terminal" evidence="1">
    <location>
        <begin position="19"/>
        <end position="119"/>
    </location>
</feature>
<dbReference type="PANTHER" id="PTHR43249:SF1">
    <property type="entry name" value="D-GLUCOSIDE 3-DEHYDROGENASE"/>
    <property type="match status" value="1"/>
</dbReference>
<dbReference type="EMBL" id="CP002593">
    <property type="protein sequence ID" value="AEA25893.1"/>
    <property type="molecule type" value="Genomic_DNA"/>
</dbReference>
<accession>F4CJN3</accession>
<dbReference type="Pfam" id="PF22725">
    <property type="entry name" value="GFO_IDH_MocA_C3"/>
    <property type="match status" value="1"/>
</dbReference>
<evidence type="ECO:0000259" key="2">
    <source>
        <dbReference type="Pfam" id="PF22725"/>
    </source>
</evidence>
<dbReference type="SUPFAM" id="SSF55347">
    <property type="entry name" value="Glyceraldehyde-3-phosphate dehydrogenase-like, C-terminal domain"/>
    <property type="match status" value="1"/>
</dbReference>
<dbReference type="Proteomes" id="UP000007809">
    <property type="component" value="Chromosome"/>
</dbReference>
<dbReference type="STRING" id="675635.Psed_3723"/>
<name>F4CJN3_PSEUX</name>
<feature type="domain" description="GFO/IDH/MocA-like oxidoreductase" evidence="2">
    <location>
        <begin position="159"/>
        <end position="246"/>
    </location>
</feature>
<evidence type="ECO:0000313" key="4">
    <source>
        <dbReference type="Proteomes" id="UP000007809"/>
    </source>
</evidence>
<dbReference type="InterPro" id="IPR036291">
    <property type="entry name" value="NAD(P)-bd_dom_sf"/>
</dbReference>
<dbReference type="HOGENOM" id="CLU_074531_0_0_11"/>
<evidence type="ECO:0000259" key="1">
    <source>
        <dbReference type="Pfam" id="PF01408"/>
    </source>
</evidence>
<gene>
    <name evidence="3" type="ordered locus">Psed_3723</name>
</gene>
<keyword evidence="4" id="KW-1185">Reference proteome</keyword>
<evidence type="ECO:0000313" key="3">
    <source>
        <dbReference type="EMBL" id="AEA25893.1"/>
    </source>
</evidence>
<dbReference type="KEGG" id="pdx:Psed_3723"/>
<dbReference type="Gene3D" id="3.30.360.10">
    <property type="entry name" value="Dihydrodipicolinate Reductase, domain 2"/>
    <property type="match status" value="1"/>
</dbReference>
<sequence length="336" mass="36365">MGRMRIAVTGAAHWHLDLFLPALLEEGDVVAVHDPDPAAARRIAEGLGARAATDVGTLLDDAAPDFVLALGAHDEMAATARTLIEHGTPFAMEKPCGLDAAQVHDIADRARDAGVFAAVPFVWRQSELLAVMRERFADADPSYLSFRWIAGPPTRYRDSGCDWMLDPARAGGGCTINLGVHFIDLARVLFGDDVQVSSATMSNAAYGLPIEDYSLVTLRSCGRVFVGEVGYLMPGPHSNFDMRFSIKARDHYVIATSPTDVEIVAPDGSREHVRAHTTNVAHYPVFVRDALRRVRAGEPPLASLTDMAAVMDLTRDAYALAGPLPVRPRTPQEGTR</sequence>
<protein>
    <submittedName>
        <fullName evidence="3">Oxidoreductase domain protein</fullName>
    </submittedName>
</protein>
<dbReference type="InterPro" id="IPR000683">
    <property type="entry name" value="Gfo/Idh/MocA-like_OxRdtase_N"/>
</dbReference>
<dbReference type="GO" id="GO:0000166">
    <property type="term" value="F:nucleotide binding"/>
    <property type="evidence" value="ECO:0007669"/>
    <property type="project" value="InterPro"/>
</dbReference>
<organism evidence="3 4">
    <name type="scientific">Pseudonocardia dioxanivorans (strain ATCC 55486 / DSM 44775 / JCM 13855 / CB1190)</name>
    <dbReference type="NCBI Taxonomy" id="675635"/>
    <lineage>
        <taxon>Bacteria</taxon>
        <taxon>Bacillati</taxon>
        <taxon>Actinomycetota</taxon>
        <taxon>Actinomycetes</taxon>
        <taxon>Pseudonocardiales</taxon>
        <taxon>Pseudonocardiaceae</taxon>
        <taxon>Pseudonocardia</taxon>
    </lineage>
</organism>
<reference evidence="3 4" key="1">
    <citation type="journal article" date="2011" name="J. Bacteriol.">
        <title>Genome sequence of the 1,4-dioxane-degrading Pseudonocardia dioxanivorans strain CB1190.</title>
        <authorList>
            <person name="Sales C.M."/>
            <person name="Mahendra S."/>
            <person name="Grostern A."/>
            <person name="Parales R.E."/>
            <person name="Goodwin L.A."/>
            <person name="Woyke T."/>
            <person name="Nolan M."/>
            <person name="Lapidus A."/>
            <person name="Chertkov O."/>
            <person name="Ovchinnikova G."/>
            <person name="Sczyrba A."/>
            <person name="Alvarez-Cohen L."/>
        </authorList>
    </citation>
    <scope>NUCLEOTIDE SEQUENCE [LARGE SCALE GENOMIC DNA]</scope>
    <source>
        <strain evidence="4">ATCC 55486 / DSM 44775 / JCM 13855 / CB1190</strain>
    </source>
</reference>
<dbReference type="Gene3D" id="3.40.50.720">
    <property type="entry name" value="NAD(P)-binding Rossmann-like Domain"/>
    <property type="match status" value="1"/>
</dbReference>
<dbReference type="Pfam" id="PF01408">
    <property type="entry name" value="GFO_IDH_MocA"/>
    <property type="match status" value="1"/>
</dbReference>
<dbReference type="AlphaFoldDB" id="F4CJN3"/>
<dbReference type="InterPro" id="IPR055170">
    <property type="entry name" value="GFO_IDH_MocA-like_dom"/>
</dbReference>